<organism evidence="2 3">
    <name type="scientific">Liparis tanakae</name>
    <name type="common">Tanaka's snailfish</name>
    <dbReference type="NCBI Taxonomy" id="230148"/>
    <lineage>
        <taxon>Eukaryota</taxon>
        <taxon>Metazoa</taxon>
        <taxon>Chordata</taxon>
        <taxon>Craniata</taxon>
        <taxon>Vertebrata</taxon>
        <taxon>Euteleostomi</taxon>
        <taxon>Actinopterygii</taxon>
        <taxon>Neopterygii</taxon>
        <taxon>Teleostei</taxon>
        <taxon>Neoteleostei</taxon>
        <taxon>Acanthomorphata</taxon>
        <taxon>Eupercaria</taxon>
        <taxon>Perciformes</taxon>
        <taxon>Cottioidei</taxon>
        <taxon>Cottales</taxon>
        <taxon>Liparidae</taxon>
        <taxon>Liparis</taxon>
    </lineage>
</organism>
<dbReference type="Proteomes" id="UP000314294">
    <property type="component" value="Unassembled WGS sequence"/>
</dbReference>
<dbReference type="EMBL" id="SRLO01000169">
    <property type="protein sequence ID" value="TNN69931.1"/>
    <property type="molecule type" value="Genomic_DNA"/>
</dbReference>
<evidence type="ECO:0000313" key="2">
    <source>
        <dbReference type="EMBL" id="TNN69931.1"/>
    </source>
</evidence>
<evidence type="ECO:0000313" key="3">
    <source>
        <dbReference type="Proteomes" id="UP000314294"/>
    </source>
</evidence>
<sequence>MESDCRSLYVGERDKQPASPFREDLAVSGKKRKKEKSCEETPGFDAKPLPLPRTGDRLKVGLSSYGFNRMAVRTYEDTETPLRFPSIWLFVM</sequence>
<proteinExistence type="predicted"/>
<keyword evidence="3" id="KW-1185">Reference proteome</keyword>
<feature type="region of interest" description="Disordered" evidence="1">
    <location>
        <begin position="1"/>
        <end position="50"/>
    </location>
</feature>
<evidence type="ECO:0000256" key="1">
    <source>
        <dbReference type="SAM" id="MobiDB-lite"/>
    </source>
</evidence>
<accession>A0A4Z2HWH1</accession>
<name>A0A4Z2HWH1_9TELE</name>
<protein>
    <submittedName>
        <fullName evidence="2">Uncharacterized protein</fullName>
    </submittedName>
</protein>
<dbReference type="AlphaFoldDB" id="A0A4Z2HWH1"/>
<gene>
    <name evidence="2" type="ORF">EYF80_019804</name>
</gene>
<feature type="compositionally biased region" description="Basic and acidic residues" evidence="1">
    <location>
        <begin position="11"/>
        <end position="25"/>
    </location>
</feature>
<comment type="caution">
    <text evidence="2">The sequence shown here is derived from an EMBL/GenBank/DDBJ whole genome shotgun (WGS) entry which is preliminary data.</text>
</comment>
<reference evidence="2 3" key="1">
    <citation type="submission" date="2019-03" db="EMBL/GenBank/DDBJ databases">
        <title>First draft genome of Liparis tanakae, snailfish: a comprehensive survey of snailfish specific genes.</title>
        <authorList>
            <person name="Kim W."/>
            <person name="Song I."/>
            <person name="Jeong J.-H."/>
            <person name="Kim D."/>
            <person name="Kim S."/>
            <person name="Ryu S."/>
            <person name="Song J.Y."/>
            <person name="Lee S.K."/>
        </authorList>
    </citation>
    <scope>NUCLEOTIDE SEQUENCE [LARGE SCALE GENOMIC DNA]</scope>
    <source>
        <tissue evidence="2">Muscle</tissue>
    </source>
</reference>